<dbReference type="Proteomes" id="UP000092993">
    <property type="component" value="Unassembled WGS sequence"/>
</dbReference>
<keyword evidence="2" id="KW-0808">Transferase</keyword>
<organism evidence="2 3">
    <name type="scientific">Grifola frondosa</name>
    <name type="common">Maitake</name>
    <name type="synonym">Polyporus frondosus</name>
    <dbReference type="NCBI Taxonomy" id="5627"/>
    <lineage>
        <taxon>Eukaryota</taxon>
        <taxon>Fungi</taxon>
        <taxon>Dikarya</taxon>
        <taxon>Basidiomycota</taxon>
        <taxon>Agaricomycotina</taxon>
        <taxon>Agaricomycetes</taxon>
        <taxon>Polyporales</taxon>
        <taxon>Grifolaceae</taxon>
        <taxon>Grifola</taxon>
    </lineage>
</organism>
<dbReference type="InterPro" id="IPR029057">
    <property type="entry name" value="PRTase-like"/>
</dbReference>
<keyword evidence="2" id="KW-0328">Glycosyltransferase</keyword>
<keyword evidence="3" id="KW-1185">Reference proteome</keyword>
<dbReference type="InterPro" id="IPR000836">
    <property type="entry name" value="PRTase_dom"/>
</dbReference>
<dbReference type="SUPFAM" id="SSF53271">
    <property type="entry name" value="PRTase-like"/>
    <property type="match status" value="1"/>
</dbReference>
<dbReference type="OrthoDB" id="106623at2759"/>
<dbReference type="EMBL" id="LUGG01000029">
    <property type="protein sequence ID" value="OBZ66622.1"/>
    <property type="molecule type" value="Genomic_DNA"/>
</dbReference>
<dbReference type="AlphaFoldDB" id="A0A1C7LPI6"/>
<dbReference type="Pfam" id="PF14681">
    <property type="entry name" value="UPRTase"/>
    <property type="match status" value="1"/>
</dbReference>
<feature type="domain" description="Phosphoribosyltransferase" evidence="1">
    <location>
        <begin position="1"/>
        <end position="74"/>
    </location>
</feature>
<evidence type="ECO:0000313" key="3">
    <source>
        <dbReference type="Proteomes" id="UP000092993"/>
    </source>
</evidence>
<evidence type="ECO:0000259" key="1">
    <source>
        <dbReference type="Pfam" id="PF14681"/>
    </source>
</evidence>
<proteinExistence type="predicted"/>
<dbReference type="OMA" id="YFGTDRG"/>
<accession>A0A1C7LPI6</accession>
<name>A0A1C7LPI6_GRIFR</name>
<dbReference type="CDD" id="cd06223">
    <property type="entry name" value="PRTases_typeI"/>
    <property type="match status" value="1"/>
</dbReference>
<evidence type="ECO:0000313" key="2">
    <source>
        <dbReference type="EMBL" id="OBZ66622.1"/>
    </source>
</evidence>
<dbReference type="GO" id="GO:0016757">
    <property type="term" value="F:glycosyltransferase activity"/>
    <property type="evidence" value="ECO:0007669"/>
    <property type="project" value="UniProtKB-KW"/>
</dbReference>
<comment type="caution">
    <text evidence="2">The sequence shown here is derived from an EMBL/GenBank/DDBJ whole genome shotgun (WGS) entry which is preliminary data.</text>
</comment>
<sequence>MLATGGSAMKAVEVIMEHGVPEERIIFINLISSPEGLKNFCTRYPSLRVITGWIDKGLNEKAYIIPGLGDFGERRQVNRKGGSPAPPIVSWCSVGPYDTESGTL</sequence>
<gene>
    <name evidence="2" type="primary">uprt</name>
    <name evidence="2" type="ORF">A0H81_13424</name>
</gene>
<protein>
    <submittedName>
        <fullName evidence="2">Uracil phosphoribosyltransferase</fullName>
    </submittedName>
</protein>
<dbReference type="Gene3D" id="3.40.50.2020">
    <property type="match status" value="1"/>
</dbReference>
<reference evidence="2 3" key="1">
    <citation type="submission" date="2016-03" db="EMBL/GenBank/DDBJ databases">
        <title>Whole genome sequencing of Grifola frondosa 9006-11.</title>
        <authorList>
            <person name="Min B."/>
            <person name="Park H."/>
            <person name="Kim J.-G."/>
            <person name="Cho H."/>
            <person name="Oh Y.-L."/>
            <person name="Kong W.-S."/>
            <person name="Choi I.-G."/>
        </authorList>
    </citation>
    <scope>NUCLEOTIDE SEQUENCE [LARGE SCALE GENOMIC DNA]</scope>
    <source>
        <strain evidence="2 3">9006-11</strain>
    </source>
</reference>
<dbReference type="STRING" id="5627.A0A1C7LPI6"/>